<keyword evidence="1" id="KW-0805">Transcription regulation</keyword>
<evidence type="ECO:0000313" key="6">
    <source>
        <dbReference type="EMBL" id="MBH0774976.1"/>
    </source>
</evidence>
<evidence type="ECO:0000313" key="7">
    <source>
        <dbReference type="Proteomes" id="UP000655751"/>
    </source>
</evidence>
<name>A0A931I6G6_9NOCA</name>
<dbReference type="PANTHER" id="PTHR30055:SF234">
    <property type="entry name" value="HTH-TYPE TRANSCRIPTIONAL REGULATOR BETI"/>
    <property type="match status" value="1"/>
</dbReference>
<keyword evidence="3" id="KW-0804">Transcription</keyword>
<organism evidence="6 7">
    <name type="scientific">Nocardia bovistercoris</name>
    <dbReference type="NCBI Taxonomy" id="2785916"/>
    <lineage>
        <taxon>Bacteria</taxon>
        <taxon>Bacillati</taxon>
        <taxon>Actinomycetota</taxon>
        <taxon>Actinomycetes</taxon>
        <taxon>Mycobacteriales</taxon>
        <taxon>Nocardiaceae</taxon>
        <taxon>Nocardia</taxon>
    </lineage>
</organism>
<dbReference type="InterPro" id="IPR050109">
    <property type="entry name" value="HTH-type_TetR-like_transc_reg"/>
</dbReference>
<proteinExistence type="predicted"/>
<dbReference type="AlphaFoldDB" id="A0A931I6G6"/>
<feature type="DNA-binding region" description="H-T-H motif" evidence="4">
    <location>
        <begin position="59"/>
        <end position="78"/>
    </location>
</feature>
<dbReference type="InterPro" id="IPR001647">
    <property type="entry name" value="HTH_TetR"/>
</dbReference>
<protein>
    <submittedName>
        <fullName evidence="6">TetR/AcrR family transcriptional regulator</fullName>
    </submittedName>
</protein>
<evidence type="ECO:0000259" key="5">
    <source>
        <dbReference type="PROSITE" id="PS50977"/>
    </source>
</evidence>
<dbReference type="PRINTS" id="PR00455">
    <property type="entry name" value="HTHTETR"/>
</dbReference>
<dbReference type="PROSITE" id="PS50977">
    <property type="entry name" value="HTH_TETR_2"/>
    <property type="match status" value="1"/>
</dbReference>
<keyword evidence="7" id="KW-1185">Reference proteome</keyword>
<evidence type="ECO:0000256" key="1">
    <source>
        <dbReference type="ARBA" id="ARBA00023015"/>
    </source>
</evidence>
<dbReference type="GO" id="GO:0003700">
    <property type="term" value="F:DNA-binding transcription factor activity"/>
    <property type="evidence" value="ECO:0007669"/>
    <property type="project" value="TreeGrafter"/>
</dbReference>
<dbReference type="Pfam" id="PF00440">
    <property type="entry name" value="TetR_N"/>
    <property type="match status" value="1"/>
</dbReference>
<evidence type="ECO:0000256" key="4">
    <source>
        <dbReference type="PROSITE-ProRule" id="PRU00335"/>
    </source>
</evidence>
<dbReference type="SUPFAM" id="SSF48498">
    <property type="entry name" value="Tetracyclin repressor-like, C-terminal domain"/>
    <property type="match status" value="1"/>
</dbReference>
<dbReference type="Proteomes" id="UP000655751">
    <property type="component" value="Unassembled WGS sequence"/>
</dbReference>
<reference evidence="6" key="1">
    <citation type="submission" date="2020-11" db="EMBL/GenBank/DDBJ databases">
        <title>Nocardia NEAU-351.nov., a novel actinomycete isolated from the cow dung.</title>
        <authorList>
            <person name="Zhang X."/>
        </authorList>
    </citation>
    <scope>NUCLEOTIDE SEQUENCE</scope>
    <source>
        <strain evidence="6">NEAU-351</strain>
    </source>
</reference>
<dbReference type="PANTHER" id="PTHR30055">
    <property type="entry name" value="HTH-TYPE TRANSCRIPTIONAL REGULATOR RUTR"/>
    <property type="match status" value="1"/>
</dbReference>
<dbReference type="InterPro" id="IPR036271">
    <property type="entry name" value="Tet_transcr_reg_TetR-rel_C_sf"/>
</dbReference>
<dbReference type="EMBL" id="JADMLG010000001">
    <property type="protein sequence ID" value="MBH0774976.1"/>
    <property type="molecule type" value="Genomic_DNA"/>
</dbReference>
<keyword evidence="2 4" id="KW-0238">DNA-binding</keyword>
<dbReference type="InterPro" id="IPR009057">
    <property type="entry name" value="Homeodomain-like_sf"/>
</dbReference>
<gene>
    <name evidence="6" type="ORF">IT779_01585</name>
</gene>
<evidence type="ECO:0000256" key="3">
    <source>
        <dbReference type="ARBA" id="ARBA00023163"/>
    </source>
</evidence>
<accession>A0A931I6G6</accession>
<evidence type="ECO:0000256" key="2">
    <source>
        <dbReference type="ARBA" id="ARBA00023125"/>
    </source>
</evidence>
<dbReference type="SUPFAM" id="SSF46689">
    <property type="entry name" value="Homeodomain-like"/>
    <property type="match status" value="1"/>
</dbReference>
<dbReference type="Gene3D" id="1.10.357.10">
    <property type="entry name" value="Tetracycline Repressor, domain 2"/>
    <property type="match status" value="1"/>
</dbReference>
<comment type="caution">
    <text evidence="6">The sequence shown here is derived from an EMBL/GenBank/DDBJ whole genome shotgun (WGS) entry which is preliminary data.</text>
</comment>
<sequence length="236" mass="25815">MTHHSVCDDCIIGGVTEPSTRASRTTGGARADRRKAEMRRDIIDTAFTCFAERGYHATGIADIAGRLGIGHGTFYRYFSNKRDIIDHVIDELAERIITALGTDNAPDAATTLAQYRAQTDRIGAALTSILLDDPRVPQLLLFHATGIDDELTARLYGLLDTADSLTAAYLEHGVELGYLRADLDTRNTARAVTGMLVIGVVHGLRNSETARVEALNEAIRRLLIDGVRAEPDIRDR</sequence>
<dbReference type="GO" id="GO:0000976">
    <property type="term" value="F:transcription cis-regulatory region binding"/>
    <property type="evidence" value="ECO:0007669"/>
    <property type="project" value="TreeGrafter"/>
</dbReference>
<feature type="domain" description="HTH tetR-type" evidence="5">
    <location>
        <begin position="36"/>
        <end position="96"/>
    </location>
</feature>
<dbReference type="Gene3D" id="1.10.10.60">
    <property type="entry name" value="Homeodomain-like"/>
    <property type="match status" value="1"/>
</dbReference>